<dbReference type="OrthoDB" id="4990856at2"/>
<dbReference type="SUPFAM" id="SSF160704">
    <property type="entry name" value="YehR-like"/>
    <property type="match status" value="1"/>
</dbReference>
<dbReference type="Proteomes" id="UP000316612">
    <property type="component" value="Unassembled WGS sequence"/>
</dbReference>
<dbReference type="AlphaFoldDB" id="A0A4Y4DQ04"/>
<accession>A0A4Y4DQ04</accession>
<keyword evidence="1" id="KW-0449">Lipoprotein</keyword>
<gene>
    <name evidence="1" type="ORF">AUR04nite_29610</name>
</gene>
<protein>
    <submittedName>
        <fullName evidence="1">Putative lipoprotein Lmo0207</fullName>
    </submittedName>
</protein>
<name>A0A4Y4DQ04_GLUUR</name>
<proteinExistence type="predicted"/>
<evidence type="ECO:0000313" key="1">
    <source>
        <dbReference type="EMBL" id="GED07429.1"/>
    </source>
</evidence>
<dbReference type="Pfam" id="PF06998">
    <property type="entry name" value="DUF1307"/>
    <property type="match status" value="1"/>
</dbReference>
<keyword evidence="2" id="KW-1185">Reference proteome</keyword>
<dbReference type="InterPro" id="IPR036699">
    <property type="entry name" value="YehR-like_sf"/>
</dbReference>
<comment type="caution">
    <text evidence="1">The sequence shown here is derived from an EMBL/GenBank/DDBJ whole genome shotgun (WGS) entry which is preliminary data.</text>
</comment>
<dbReference type="InterPro" id="IPR009736">
    <property type="entry name" value="DUF1307"/>
</dbReference>
<organism evidence="1 2">
    <name type="scientific">Glutamicibacter uratoxydans</name>
    <name type="common">Arthrobacter uratoxydans</name>
    <dbReference type="NCBI Taxonomy" id="43667"/>
    <lineage>
        <taxon>Bacteria</taxon>
        <taxon>Bacillati</taxon>
        <taxon>Actinomycetota</taxon>
        <taxon>Actinomycetes</taxon>
        <taxon>Micrococcales</taxon>
        <taxon>Micrococcaceae</taxon>
        <taxon>Glutamicibacter</taxon>
    </lineage>
</organism>
<evidence type="ECO:0000313" key="2">
    <source>
        <dbReference type="Proteomes" id="UP000316612"/>
    </source>
</evidence>
<dbReference type="Gene3D" id="3.30.1830.10">
    <property type="entry name" value="YehR-like"/>
    <property type="match status" value="1"/>
</dbReference>
<dbReference type="EMBL" id="BJNY01000020">
    <property type="protein sequence ID" value="GED07429.1"/>
    <property type="molecule type" value="Genomic_DNA"/>
</dbReference>
<dbReference type="PIRSF" id="PIRSF006187">
    <property type="entry name" value="DUF1307"/>
    <property type="match status" value="1"/>
</dbReference>
<sequence length="185" mass="20089">MKVPEITHYLTTPNERHLVKTMKNSPKKSIASFGVVALAAALSLTACSSAEPSTTVLKMEQPGVESTLTYYAEGDKVTRQTTTNVVNYAEAGIPDKETAKKMLDQGLEKFQGHEGLTDTVEYKDTEAIETVEVDYSKADYAELAKAGIVMGDETGGEVKVDVVSLEKSLESMKKLGYVQQSEEGK</sequence>
<reference evidence="1 2" key="1">
    <citation type="submission" date="2019-06" db="EMBL/GenBank/DDBJ databases">
        <title>Whole genome shotgun sequence of Glutamicibacter uratoxydans NBRC 15515.</title>
        <authorList>
            <person name="Hosoyama A."/>
            <person name="Uohara A."/>
            <person name="Ohji S."/>
            <person name="Ichikawa N."/>
        </authorList>
    </citation>
    <scope>NUCLEOTIDE SEQUENCE [LARGE SCALE GENOMIC DNA]</scope>
    <source>
        <strain evidence="1 2">NBRC 15515</strain>
    </source>
</reference>